<dbReference type="Proteomes" id="UP000539350">
    <property type="component" value="Unassembled WGS sequence"/>
</dbReference>
<dbReference type="GO" id="GO:0005886">
    <property type="term" value="C:plasma membrane"/>
    <property type="evidence" value="ECO:0007669"/>
    <property type="project" value="InterPro"/>
</dbReference>
<evidence type="ECO:0000313" key="7">
    <source>
        <dbReference type="Proteomes" id="UP000539350"/>
    </source>
</evidence>
<feature type="domain" description="Translocation and assembly module TamB C-terminal" evidence="5">
    <location>
        <begin position="897"/>
        <end position="1227"/>
    </location>
</feature>
<dbReference type="InterPro" id="IPR007452">
    <property type="entry name" value="TamB_C"/>
</dbReference>
<evidence type="ECO:0000259" key="5">
    <source>
        <dbReference type="Pfam" id="PF04357"/>
    </source>
</evidence>
<dbReference type="PANTHER" id="PTHR36985">
    <property type="entry name" value="TRANSLOCATION AND ASSEMBLY MODULE SUBUNIT TAMB"/>
    <property type="match status" value="1"/>
</dbReference>
<evidence type="ECO:0000256" key="2">
    <source>
        <dbReference type="ARBA" id="ARBA00022692"/>
    </source>
</evidence>
<evidence type="ECO:0000256" key="1">
    <source>
        <dbReference type="ARBA" id="ARBA00004167"/>
    </source>
</evidence>
<dbReference type="PANTHER" id="PTHR36985:SF1">
    <property type="entry name" value="TRANSLOCATION AND ASSEMBLY MODULE SUBUNIT TAMB"/>
    <property type="match status" value="1"/>
</dbReference>
<keyword evidence="3" id="KW-1133">Transmembrane helix</keyword>
<dbReference type="AlphaFoldDB" id="A0A7W2TU96"/>
<dbReference type="GO" id="GO:0009306">
    <property type="term" value="P:protein secretion"/>
    <property type="evidence" value="ECO:0007669"/>
    <property type="project" value="InterPro"/>
</dbReference>
<protein>
    <submittedName>
        <fullName evidence="6">Translocation/assembly module TamB domain-containing protein</fullName>
    </submittedName>
</protein>
<keyword evidence="2" id="KW-0812">Transmembrane</keyword>
<comment type="caution">
    <text evidence="6">The sequence shown here is derived from an EMBL/GenBank/DDBJ whole genome shotgun (WGS) entry which is preliminary data.</text>
</comment>
<gene>
    <name evidence="6" type="ORF">H2508_02710</name>
</gene>
<keyword evidence="7" id="KW-1185">Reference proteome</keyword>
<sequence length="1229" mass="133198">MKGLIAAISLLLLMLLLVVLALPFSGAGSRLLIEQLSSHSPLELSYHSGRLVDDLRLESLALNSDGLEIELRDVQLRLNPNCLLQAFVCVRKLRVAEARIAVLESAQEGDEQPSEHETPDNSRLLLPLKVLAPHVVLKQLQLSWPGGAWSQQRAELALEVNATGIYITEATIQQPLLELDASADESSVPGRIELPELWLPIELAVDKLQLIQPGWNIGGETMQVEQMSVSGRWRDDRLELARLALNHSDWGLFRLRGLLSFTGDWPLSFALQGSAAQSLPWPMLAGRQLALEARGDLAELALNLRSAGTWPLQLDGQVDVLDPQLPFRLAGRLESKQPLVLSEHITVPDTTPAVEIILPLSLSAEGSLDSQSLQASLAFNAAGYEAMQVELKLSHQDQRLEIERLSLQEPGEEGSGLAAEGSLIYGESLALQLGLDSSGFSLPAFSDYLFGRLAGHLDLTLQSDADAWSLNLSALQLAGSVNALPASAQGHVAVDSDSRLSGDLNFDINGAKGSLRGRPEARAADIKLHLSDLGRWLRGSRGSMELQASLARDDAQLLFSAELDDLAWQDWQMESAELSGQASLQNLDRFEAALTLRSVSQGSLFLDQVDLLLKADQQQRSLRLVSTGDIATKLQASARRSAQQWQGRLEPTVVDSPAGQWHLEQAVTFTIDQSVATVADHCWQSTANRLCVEQTLLGAQGALQVVLDGDLSLLAPLAIEEVDLSGQLSAVASVNWGGDQGLQGSAELHLREGLITQPLGQGEFASWRWDELEAQALYQSSELQVQLALQRDARQILKLNAVLPPDPQQALRGELRLEGLELAALRPFVPSLSRLEGSLHGGWTLQGTVDEPRAIGHLQWRNGLVALATSPSELSELTVDIDLRGSDVLLEGSGLLGGGQVSLNGQLETRPDWALNLKLQGQNNRLLYPPSVEVVVSPELSIKAREGLVDLKGRVRVDRGEVQQAELPEGSIDLSSDVVQVDYAGNEIQGDKPFATRIDVRVMIAERFKISGGGLEATVGGELQLQQEPSRPLQLYGNLKVLGGEYRAYGQRLEIKQGRISFAGDPENPELDLSAQREIPLEKVTAGVRVTGTLEQPTLDVYSDPAKSQAEALSYLIRGRGLDAGAGTDGTALALSLGTGIVNRSKVVEGLNSLPGLSHVEFGAEGSDDETAATVSGYIGERIYLSYGVGLYEPVNVLTARLYLQTRLWLEVVSRLESSVDLYYSFDID</sequence>
<dbReference type="GO" id="GO:0097347">
    <property type="term" value="C:TAM protein secretion complex"/>
    <property type="evidence" value="ECO:0007669"/>
    <property type="project" value="TreeGrafter"/>
</dbReference>
<accession>A0A7W2TU96</accession>
<evidence type="ECO:0000256" key="4">
    <source>
        <dbReference type="ARBA" id="ARBA00023136"/>
    </source>
</evidence>
<name>A0A7W2TU96_9GAMM</name>
<evidence type="ECO:0000256" key="3">
    <source>
        <dbReference type="ARBA" id="ARBA00022989"/>
    </source>
</evidence>
<reference evidence="6 7" key="1">
    <citation type="submission" date="2020-07" db="EMBL/GenBank/DDBJ databases">
        <title>Halieaceae bacterium, F7430, whole genome shotgun sequencing project.</title>
        <authorList>
            <person name="Jiang S."/>
            <person name="Liu Z.W."/>
            <person name="Du Z.J."/>
        </authorList>
    </citation>
    <scope>NUCLEOTIDE SEQUENCE [LARGE SCALE GENOMIC DNA]</scope>
    <source>
        <strain evidence="6 7">F7430</strain>
    </source>
</reference>
<dbReference type="RefSeq" id="WP_182168850.1">
    <property type="nucleotide sequence ID" value="NZ_JACFXU010000013.1"/>
</dbReference>
<proteinExistence type="predicted"/>
<evidence type="ECO:0000313" key="6">
    <source>
        <dbReference type="EMBL" id="MBA6412019.1"/>
    </source>
</evidence>
<dbReference type="Pfam" id="PF04357">
    <property type="entry name" value="TamB"/>
    <property type="match status" value="1"/>
</dbReference>
<organism evidence="6 7">
    <name type="scientific">Sediminihaliea albiluteola</name>
    <dbReference type="NCBI Taxonomy" id="2758564"/>
    <lineage>
        <taxon>Bacteria</taxon>
        <taxon>Pseudomonadati</taxon>
        <taxon>Pseudomonadota</taxon>
        <taxon>Gammaproteobacteria</taxon>
        <taxon>Cellvibrionales</taxon>
        <taxon>Halieaceae</taxon>
        <taxon>Sediminihaliea</taxon>
    </lineage>
</organism>
<dbReference type="EMBL" id="JACFXU010000013">
    <property type="protein sequence ID" value="MBA6412019.1"/>
    <property type="molecule type" value="Genomic_DNA"/>
</dbReference>
<keyword evidence="4" id="KW-0472">Membrane</keyword>
<comment type="subcellular location">
    <subcellularLocation>
        <location evidence="1">Membrane</location>
        <topology evidence="1">Single-pass membrane protein</topology>
    </subcellularLocation>
</comment>